<dbReference type="Gene3D" id="3.30.450.20">
    <property type="entry name" value="PAS domain"/>
    <property type="match status" value="3"/>
</dbReference>
<keyword evidence="19" id="KW-1133">Transmembrane helix</keyword>
<keyword evidence="8" id="KW-0285">Flavoprotein</keyword>
<dbReference type="Pfam" id="PF07536">
    <property type="entry name" value="HWE_HK"/>
    <property type="match status" value="1"/>
</dbReference>
<feature type="region of interest" description="Disordered" evidence="18">
    <location>
        <begin position="835"/>
        <end position="884"/>
    </location>
</feature>
<dbReference type="SUPFAM" id="SSF55785">
    <property type="entry name" value="PYP-like sensor domain (PAS domain)"/>
    <property type="match status" value="2"/>
</dbReference>
<comment type="subcellular location">
    <subcellularLocation>
        <location evidence="2">Membrane</location>
    </subcellularLocation>
</comment>
<keyword evidence="11" id="KW-0677">Repeat</keyword>
<gene>
    <name evidence="23" type="ORF">PUR29_08875</name>
</gene>
<evidence type="ECO:0000313" key="24">
    <source>
        <dbReference type="Proteomes" id="UP001407347"/>
    </source>
</evidence>
<dbReference type="InterPro" id="IPR011102">
    <property type="entry name" value="Sig_transdc_His_kinase_HWE"/>
</dbReference>
<keyword evidence="13" id="KW-0418">Kinase</keyword>
<feature type="domain" description="PAS" evidence="20">
    <location>
        <begin position="385"/>
        <end position="455"/>
    </location>
</feature>
<accession>A0ABU9ZRE2</accession>
<evidence type="ECO:0000256" key="16">
    <source>
        <dbReference type="ARBA" id="ARBA00023026"/>
    </source>
</evidence>
<dbReference type="SMART" id="SM00091">
    <property type="entry name" value="PAS"/>
    <property type="match status" value="2"/>
</dbReference>
<sequence length="884" mass="95420">MTLPRRPRATVMIRRRLSALRRDGLSTQVYLVALVVALVGPGLLFTAILLGRYAALDRVRFEQDARESVRGIALTIDRDIAGLVSVLQTLAASPRLRKSGLDGFETQARAVRETTGLDLSLRRPDGTQLVNTALAPGAPVPQAPHEEDAEVLATRRPVVGGVRMGAPGRPPTFDVAVPVVVDGAPAYVLSVTVPVERLHQILVQDLAPGWTTGIVDRKGLLLARSAEHATLAGQPMLAALRGRPTAASGIWEGVDRRRQPVLYVETTVRATGWIVGASILRERVEAPLRHWIVAFGGFGLLALAASSLLAVRLWARVAGPLRQLATAGGALAAGQPVPRVSTPIREIRQLADVLADASQSLRRRIAERDEALAEQSRSLVALRESEARFRHMADSAPAMIWMTDAEGELVFVNMHYEYLFGRSVQALAQGRWREVVHPDDLLGFQQTFQQAFAARTPFRHATRVIDRHGATRWILCEGVARLDDHGRFLGYTGCNVDVTEAKAAELALREGEERLRLALAAGRLGTWEIDLASGQHRLSARSSEIFAHAPLSHEGWTRSVHPDDRARIETALADLLAGEADYRTEFRIRPEAEAPHGNGARWVSAQAIVQRDAGGRPRRVIGIHQEVTERKRAEEHLRLLVHELNHRVKNTLATVQSIAMQSLRGMQGSTAEAAKAAFEARLIALARVHDVLTRESWEGAELAEVVKDALAPLGGPGGPSDVSEGRPRFSAAGPAVRLPPRIALSIAMALHELATNAVKYGALSVPTGRVALSWSVAEGRLSLYWRESAGPPVVPPTRTGFGSRLIERSLARELDGTVSLGFPPEGVTCTIVAPLADPAPPLAPPGGPGEAPQEDDARRGSGAAMPRPGAGPGPEGARLRRERV</sequence>
<reference evidence="23 24" key="1">
    <citation type="journal article" date="2023" name="PLoS ONE">
        <title>Complete genome assembly of Hawai'i environmental nontuberculous mycobacteria reveals unexpected co-isolation with methylobacteria.</title>
        <authorList>
            <person name="Hendrix J."/>
            <person name="Epperson L.E."/>
            <person name="Tong E.I."/>
            <person name="Chan Y.L."/>
            <person name="Hasan N.A."/>
            <person name="Dawrs S.N."/>
            <person name="Norton G.J."/>
            <person name="Virdi R."/>
            <person name="Crooks J.L."/>
            <person name="Chan E.D."/>
            <person name="Honda J.R."/>
            <person name="Strong M."/>
        </authorList>
    </citation>
    <scope>NUCLEOTIDE SEQUENCE [LARGE SCALE GENOMIC DNA]</scope>
    <source>
        <strain evidence="23 24">NJH_HI04-1</strain>
    </source>
</reference>
<evidence type="ECO:0000256" key="13">
    <source>
        <dbReference type="ARBA" id="ARBA00022777"/>
    </source>
</evidence>
<keyword evidence="15" id="KW-0157">Chromophore</keyword>
<dbReference type="InterPro" id="IPR003660">
    <property type="entry name" value="HAMP_dom"/>
</dbReference>
<dbReference type="PROSITE" id="PS50112">
    <property type="entry name" value="PAS"/>
    <property type="match status" value="1"/>
</dbReference>
<evidence type="ECO:0000256" key="11">
    <source>
        <dbReference type="ARBA" id="ARBA00022737"/>
    </source>
</evidence>
<evidence type="ECO:0000256" key="18">
    <source>
        <dbReference type="SAM" id="MobiDB-lite"/>
    </source>
</evidence>
<protein>
    <recommendedName>
        <fullName evidence="4">Blue-light-activated histidine kinase</fullName>
        <ecNumber evidence="3">2.7.13.3</ecNumber>
    </recommendedName>
</protein>
<keyword evidence="19" id="KW-0812">Transmembrane</keyword>
<name>A0ABU9ZRE2_9HYPH</name>
<evidence type="ECO:0000256" key="8">
    <source>
        <dbReference type="ARBA" id="ARBA00022630"/>
    </source>
</evidence>
<keyword evidence="10" id="KW-0808">Transferase</keyword>
<dbReference type="SMART" id="SM00086">
    <property type="entry name" value="PAC"/>
    <property type="match status" value="2"/>
</dbReference>
<dbReference type="PANTHER" id="PTHR41523:SF7">
    <property type="entry name" value="HISTIDINE KINASE"/>
    <property type="match status" value="1"/>
</dbReference>
<keyword evidence="14" id="KW-0067">ATP-binding</keyword>
<dbReference type="Pfam" id="PF00989">
    <property type="entry name" value="PAS"/>
    <property type="match status" value="1"/>
</dbReference>
<keyword evidence="7" id="KW-0716">Sensory transduction</keyword>
<evidence type="ECO:0000256" key="4">
    <source>
        <dbReference type="ARBA" id="ARBA00021740"/>
    </source>
</evidence>
<keyword evidence="12" id="KW-0547">Nucleotide-binding</keyword>
<evidence type="ECO:0000256" key="10">
    <source>
        <dbReference type="ARBA" id="ARBA00022679"/>
    </source>
</evidence>
<dbReference type="InterPro" id="IPR036890">
    <property type="entry name" value="HATPase_C_sf"/>
</dbReference>
<dbReference type="Proteomes" id="UP001407347">
    <property type="component" value="Unassembled WGS sequence"/>
</dbReference>
<dbReference type="InterPro" id="IPR035965">
    <property type="entry name" value="PAS-like_dom_sf"/>
</dbReference>
<dbReference type="PROSITE" id="PS50885">
    <property type="entry name" value="HAMP"/>
    <property type="match status" value="1"/>
</dbReference>
<evidence type="ECO:0000256" key="5">
    <source>
        <dbReference type="ARBA" id="ARBA00022543"/>
    </source>
</evidence>
<dbReference type="InterPro" id="IPR000014">
    <property type="entry name" value="PAS"/>
</dbReference>
<keyword evidence="19" id="KW-0472">Membrane</keyword>
<evidence type="ECO:0000256" key="6">
    <source>
        <dbReference type="ARBA" id="ARBA00022553"/>
    </source>
</evidence>
<keyword evidence="5" id="KW-0600">Photoreceptor protein</keyword>
<keyword evidence="6" id="KW-0597">Phosphoprotein</keyword>
<dbReference type="PROSITE" id="PS50113">
    <property type="entry name" value="PAC"/>
    <property type="match status" value="2"/>
</dbReference>
<feature type="transmembrane region" description="Helical" evidence="19">
    <location>
        <begin position="29"/>
        <end position="50"/>
    </location>
</feature>
<organism evidence="23 24">
    <name type="scientific">Methylobacterium ajmalii</name>
    <dbReference type="NCBI Taxonomy" id="2738439"/>
    <lineage>
        <taxon>Bacteria</taxon>
        <taxon>Pseudomonadati</taxon>
        <taxon>Pseudomonadota</taxon>
        <taxon>Alphaproteobacteria</taxon>
        <taxon>Hyphomicrobiales</taxon>
        <taxon>Methylobacteriaceae</taxon>
        <taxon>Methylobacterium</taxon>
    </lineage>
</organism>
<evidence type="ECO:0000256" key="9">
    <source>
        <dbReference type="ARBA" id="ARBA00022643"/>
    </source>
</evidence>
<evidence type="ECO:0000259" key="20">
    <source>
        <dbReference type="PROSITE" id="PS50112"/>
    </source>
</evidence>
<dbReference type="InterPro" id="IPR013767">
    <property type="entry name" value="PAS_fold"/>
</dbReference>
<evidence type="ECO:0000256" key="7">
    <source>
        <dbReference type="ARBA" id="ARBA00022606"/>
    </source>
</evidence>
<keyword evidence="16" id="KW-0843">Virulence</keyword>
<evidence type="ECO:0000259" key="22">
    <source>
        <dbReference type="PROSITE" id="PS50885"/>
    </source>
</evidence>
<dbReference type="InterPro" id="IPR013655">
    <property type="entry name" value="PAS_fold_3"/>
</dbReference>
<dbReference type="CDD" id="cd00130">
    <property type="entry name" value="PAS"/>
    <property type="match status" value="2"/>
</dbReference>
<evidence type="ECO:0000256" key="14">
    <source>
        <dbReference type="ARBA" id="ARBA00022840"/>
    </source>
</evidence>
<comment type="caution">
    <text evidence="23">The sequence shown here is derived from an EMBL/GenBank/DDBJ whole genome shotgun (WGS) entry which is preliminary data.</text>
</comment>
<feature type="domain" description="PAC" evidence="21">
    <location>
        <begin position="582"/>
        <end position="639"/>
    </location>
</feature>
<dbReference type="InterPro" id="IPR001610">
    <property type="entry name" value="PAC"/>
</dbReference>
<feature type="domain" description="HAMP" evidence="22">
    <location>
        <begin position="315"/>
        <end position="366"/>
    </location>
</feature>
<dbReference type="PANTHER" id="PTHR41523">
    <property type="entry name" value="TWO-COMPONENT SYSTEM SENSOR PROTEIN"/>
    <property type="match status" value="1"/>
</dbReference>
<evidence type="ECO:0000256" key="15">
    <source>
        <dbReference type="ARBA" id="ARBA00022991"/>
    </source>
</evidence>
<dbReference type="RefSeq" id="WP_244533505.1">
    <property type="nucleotide sequence ID" value="NZ_JAQYXP010000001.1"/>
</dbReference>
<feature type="domain" description="PAC" evidence="21">
    <location>
        <begin position="458"/>
        <end position="510"/>
    </location>
</feature>
<keyword evidence="9" id="KW-0288">FMN</keyword>
<dbReference type="Pfam" id="PF08447">
    <property type="entry name" value="PAS_3"/>
    <property type="match status" value="1"/>
</dbReference>
<keyword evidence="24" id="KW-1185">Reference proteome</keyword>
<dbReference type="EC" id="2.7.13.3" evidence="3"/>
<evidence type="ECO:0000256" key="2">
    <source>
        <dbReference type="ARBA" id="ARBA00004370"/>
    </source>
</evidence>
<dbReference type="SMART" id="SM00911">
    <property type="entry name" value="HWE_HK"/>
    <property type="match status" value="1"/>
</dbReference>
<keyword evidence="17" id="KW-0675">Receptor</keyword>
<evidence type="ECO:0000256" key="12">
    <source>
        <dbReference type="ARBA" id="ARBA00022741"/>
    </source>
</evidence>
<evidence type="ECO:0000256" key="17">
    <source>
        <dbReference type="ARBA" id="ARBA00023170"/>
    </source>
</evidence>
<evidence type="ECO:0000256" key="1">
    <source>
        <dbReference type="ARBA" id="ARBA00000085"/>
    </source>
</evidence>
<evidence type="ECO:0000256" key="3">
    <source>
        <dbReference type="ARBA" id="ARBA00012438"/>
    </source>
</evidence>
<dbReference type="Gene3D" id="3.30.565.10">
    <property type="entry name" value="Histidine kinase-like ATPase, C-terminal domain"/>
    <property type="match status" value="1"/>
</dbReference>
<evidence type="ECO:0000259" key="21">
    <source>
        <dbReference type="PROSITE" id="PS50113"/>
    </source>
</evidence>
<evidence type="ECO:0000256" key="19">
    <source>
        <dbReference type="SAM" id="Phobius"/>
    </source>
</evidence>
<proteinExistence type="predicted"/>
<evidence type="ECO:0000313" key="23">
    <source>
        <dbReference type="EMBL" id="MEN3233714.1"/>
    </source>
</evidence>
<dbReference type="InterPro" id="IPR000700">
    <property type="entry name" value="PAS-assoc_C"/>
</dbReference>
<comment type="catalytic activity">
    <reaction evidence="1">
        <text>ATP + protein L-histidine = ADP + protein N-phospho-L-histidine.</text>
        <dbReference type="EC" id="2.7.13.3"/>
    </reaction>
</comment>
<feature type="compositionally biased region" description="Pro residues" evidence="18">
    <location>
        <begin position="837"/>
        <end position="847"/>
    </location>
</feature>
<dbReference type="EMBL" id="JAQYXP010000001">
    <property type="protein sequence ID" value="MEN3233714.1"/>
    <property type="molecule type" value="Genomic_DNA"/>
</dbReference>
<dbReference type="NCBIfam" id="TIGR00229">
    <property type="entry name" value="sensory_box"/>
    <property type="match status" value="1"/>
</dbReference>